<organism evidence="1 2">
    <name type="scientific">Microseira wollei NIES-4236</name>
    <dbReference type="NCBI Taxonomy" id="2530354"/>
    <lineage>
        <taxon>Bacteria</taxon>
        <taxon>Bacillati</taxon>
        <taxon>Cyanobacteriota</taxon>
        <taxon>Cyanophyceae</taxon>
        <taxon>Oscillatoriophycideae</taxon>
        <taxon>Aerosakkonematales</taxon>
        <taxon>Aerosakkonemataceae</taxon>
        <taxon>Microseira</taxon>
    </lineage>
</organism>
<comment type="caution">
    <text evidence="1">The sequence shown here is derived from an EMBL/GenBank/DDBJ whole genome shotgun (WGS) entry which is preliminary data.</text>
</comment>
<reference evidence="1" key="1">
    <citation type="submission" date="2019-10" db="EMBL/GenBank/DDBJ databases">
        <title>Draft genome sequece of Microseira wollei NIES-4236.</title>
        <authorList>
            <person name="Yamaguchi H."/>
            <person name="Suzuki S."/>
            <person name="Kawachi M."/>
        </authorList>
    </citation>
    <scope>NUCLEOTIDE SEQUENCE</scope>
    <source>
        <strain evidence="1">NIES-4236</strain>
    </source>
</reference>
<evidence type="ECO:0000313" key="1">
    <source>
        <dbReference type="EMBL" id="GET42884.1"/>
    </source>
</evidence>
<gene>
    <name evidence="1" type="ORF">MiSe_77020</name>
</gene>
<dbReference type="AlphaFoldDB" id="A0AAV3XQ53"/>
<evidence type="ECO:0000313" key="2">
    <source>
        <dbReference type="Proteomes" id="UP001050975"/>
    </source>
</evidence>
<protein>
    <submittedName>
        <fullName evidence="1">Uncharacterized protein</fullName>
    </submittedName>
</protein>
<name>A0AAV3XQ53_9CYAN</name>
<accession>A0AAV3XQ53</accession>
<sequence>MLDGHNLDNGLSIMLANLTEKLLLSNHTIQAKSVVIVVLLSKNLYQLARIFVNADAGVIETKTRR</sequence>
<dbReference type="EMBL" id="BLAY01000187">
    <property type="protein sequence ID" value="GET42884.1"/>
    <property type="molecule type" value="Genomic_DNA"/>
</dbReference>
<proteinExistence type="predicted"/>
<dbReference type="Proteomes" id="UP001050975">
    <property type="component" value="Unassembled WGS sequence"/>
</dbReference>
<keyword evidence="2" id="KW-1185">Reference proteome</keyword>